<dbReference type="SMR" id="A0A059VYP3"/>
<protein>
    <submittedName>
        <fullName evidence="4">Methyltransferase</fullName>
    </submittedName>
</protein>
<dbReference type="AlphaFoldDB" id="A0A059VYP3"/>
<comment type="caution">
    <text evidence="4">The sequence shown here is derived from an EMBL/GenBank/DDBJ whole genome shotgun (WGS) entry which is preliminary data.</text>
</comment>
<evidence type="ECO:0000313" key="5">
    <source>
        <dbReference type="Proteomes" id="UP000288351"/>
    </source>
</evidence>
<dbReference type="InterPro" id="IPR041698">
    <property type="entry name" value="Methyltransf_25"/>
</dbReference>
<dbReference type="EMBL" id="BHXC01000006">
    <property type="protein sequence ID" value="GCB88294.1"/>
    <property type="molecule type" value="Genomic_DNA"/>
</dbReference>
<dbReference type="Pfam" id="PF13649">
    <property type="entry name" value="Methyltransf_25"/>
    <property type="match status" value="1"/>
</dbReference>
<evidence type="ECO:0000256" key="3">
    <source>
        <dbReference type="ARBA" id="ARBA00022691"/>
    </source>
</evidence>
<dbReference type="RefSeq" id="WP_016574000.1">
    <property type="nucleotide sequence ID" value="NZ_BHXC01000006.1"/>
</dbReference>
<proteinExistence type="predicted"/>
<name>A0A059VYP3_STRNR</name>
<dbReference type="SUPFAM" id="SSF53335">
    <property type="entry name" value="S-adenosyl-L-methionine-dependent methyltransferases"/>
    <property type="match status" value="1"/>
</dbReference>
<dbReference type="CDD" id="cd02440">
    <property type="entry name" value="AdoMet_MTases"/>
    <property type="match status" value="1"/>
</dbReference>
<accession>A0A059VYP3</accession>
<dbReference type="GO" id="GO:0008168">
    <property type="term" value="F:methyltransferase activity"/>
    <property type="evidence" value="ECO:0007669"/>
    <property type="project" value="UniProtKB-KW"/>
</dbReference>
<dbReference type="GO" id="GO:0032259">
    <property type="term" value="P:methylation"/>
    <property type="evidence" value="ECO:0007669"/>
    <property type="project" value="UniProtKB-KW"/>
</dbReference>
<keyword evidence="2 4" id="KW-0808">Transferase</keyword>
<dbReference type="Gene3D" id="3.40.50.150">
    <property type="entry name" value="Vaccinia Virus protein VP39"/>
    <property type="match status" value="1"/>
</dbReference>
<sequence length="267" mass="29728">MMQGQPHQDAGMPEPYAATADVYDRLVAYAIAQWGESPRPRMADFIEQAWKARGQRVRRVLELCCGTGLMTEELVRRGYEVTAVDRSETMLALAKKRVGGAADFRQIELPAPLPGDTDAVVCTAAAFNYQSSAHSLGETLHAVATVLPAGATFVFDIETAALLKGHWGNRMWAADEGDLAFIWNFTSQPDTTYCDVHYTQFTRSEAGPDTYTGTREVHRLYAFDHDTVRAQARAAGFARAEVFDNYTERPATDATHYETWFLTRDES</sequence>
<dbReference type="InterPro" id="IPR029063">
    <property type="entry name" value="SAM-dependent_MTases_sf"/>
</dbReference>
<evidence type="ECO:0000313" key="4">
    <source>
        <dbReference type="EMBL" id="GCB88294.1"/>
    </source>
</evidence>
<dbReference type="PANTHER" id="PTHR43464:SF19">
    <property type="entry name" value="UBIQUINONE BIOSYNTHESIS O-METHYLTRANSFERASE, MITOCHONDRIAL"/>
    <property type="match status" value="1"/>
</dbReference>
<evidence type="ECO:0000256" key="1">
    <source>
        <dbReference type="ARBA" id="ARBA00022603"/>
    </source>
</evidence>
<evidence type="ECO:0000256" key="2">
    <source>
        <dbReference type="ARBA" id="ARBA00022679"/>
    </source>
</evidence>
<organism evidence="4 5">
    <name type="scientific">Streptomyces noursei</name>
    <name type="common">Streptomyces albulus</name>
    <dbReference type="NCBI Taxonomy" id="1971"/>
    <lineage>
        <taxon>Bacteria</taxon>
        <taxon>Bacillati</taxon>
        <taxon>Actinomycetota</taxon>
        <taxon>Actinomycetes</taxon>
        <taxon>Kitasatosporales</taxon>
        <taxon>Streptomycetaceae</taxon>
        <taxon>Streptomyces</taxon>
    </lineage>
</organism>
<gene>
    <name evidence="4" type="ORF">SALB_00964</name>
</gene>
<dbReference type="Proteomes" id="UP000288351">
    <property type="component" value="Unassembled WGS sequence"/>
</dbReference>
<keyword evidence="1 4" id="KW-0489">Methyltransferase</keyword>
<dbReference type="eggNOG" id="COG2226">
    <property type="taxonomic scope" value="Bacteria"/>
</dbReference>
<reference evidence="4 5" key="1">
    <citation type="journal article" date="2019" name="Microbiol. Resour. Announc.">
        <title>Draft Genome Sequence of the Most Traditional epsilon-Poly-l-Lysine Producer, Streptomyces albulus NBRC14147.</title>
        <authorList>
            <person name="Yamanaka K."/>
            <person name="Hamano Y."/>
        </authorList>
    </citation>
    <scope>NUCLEOTIDE SEQUENCE [LARGE SCALE GENOMIC DNA]</scope>
    <source>
        <strain evidence="4 5">NBRC 14147</strain>
    </source>
</reference>
<dbReference type="STRING" id="68570.DC74_163"/>
<dbReference type="Gene3D" id="2.20.25.110">
    <property type="entry name" value="S-adenosyl-L-methionine-dependent methyltransferases"/>
    <property type="match status" value="1"/>
</dbReference>
<dbReference type="PANTHER" id="PTHR43464">
    <property type="entry name" value="METHYLTRANSFERASE"/>
    <property type="match status" value="1"/>
</dbReference>
<keyword evidence="3" id="KW-0949">S-adenosyl-L-methionine</keyword>